<evidence type="ECO:0000313" key="3">
    <source>
        <dbReference type="Proteomes" id="UP000033101"/>
    </source>
</evidence>
<dbReference type="KEGG" id="mhor:MSHOH_2532"/>
<dbReference type="STRING" id="1434110.MSHOH_2532"/>
<accession>A0A0E3WV01</accession>
<dbReference type="EMBL" id="CP009516">
    <property type="protein sequence ID" value="AKB79015.1"/>
    <property type="molecule type" value="Genomic_DNA"/>
</dbReference>
<dbReference type="PATRIC" id="fig|1434110.4.peg.3257"/>
<dbReference type="RefSeq" id="WP_048140369.1">
    <property type="nucleotide sequence ID" value="NZ_BBCW01000035.1"/>
</dbReference>
<keyword evidence="3" id="KW-1185">Reference proteome</keyword>
<feature type="region of interest" description="Disordered" evidence="1">
    <location>
        <begin position="18"/>
        <end position="43"/>
    </location>
</feature>
<proteinExistence type="predicted"/>
<evidence type="ECO:0000313" key="2">
    <source>
        <dbReference type="EMBL" id="AKB79015.1"/>
    </source>
</evidence>
<feature type="compositionally biased region" description="Acidic residues" evidence="1">
    <location>
        <begin position="31"/>
        <end position="43"/>
    </location>
</feature>
<dbReference type="GeneID" id="24831821"/>
<evidence type="ECO:0000256" key="1">
    <source>
        <dbReference type="SAM" id="MobiDB-lite"/>
    </source>
</evidence>
<dbReference type="HOGENOM" id="CLU_873230_0_0_2"/>
<dbReference type="AlphaFoldDB" id="A0A0E3WV01"/>
<sequence length="318" mass="37832">MIDRKEYMREYMKKKYVPTGRPVGRPRKQEIEEDYEEEYEEEEMSTADDIISVLEKEAIRRNGEVPELLQYAKIVAPYIQNFTMGFLENYSKFKQQNTKVETIQPPAGWLEMKPLDRMARKYIDPDWYAAGERYEASKTGAVNVNYIDKTYVPPTTMKRETLKDLQNKYPEPPLIEQKSEETVSERFKKFKENDEINGNKNEIDKYKNEIIENNGENEVIQMINQDNVKYIQMAIGYLSNMKPVDFCEFVSEKKYESMLKTYKMFLPIQTKTMLKQTKIEELESIFKQNCPEHFDEIVNEEMEDEFKTFLNEIINLGE</sequence>
<name>A0A0E3WV01_9EURY</name>
<gene>
    <name evidence="2" type="ORF">MSHOH_2532</name>
</gene>
<reference evidence="2 3" key="1">
    <citation type="submission" date="2014-07" db="EMBL/GenBank/DDBJ databases">
        <title>Methanogenic archaea and the global carbon cycle.</title>
        <authorList>
            <person name="Henriksen J.R."/>
            <person name="Luke J."/>
            <person name="Reinhart S."/>
            <person name="Benedict M.N."/>
            <person name="Youngblut N.D."/>
            <person name="Metcalf M.E."/>
            <person name="Whitaker R.J."/>
            <person name="Metcalf W.W."/>
        </authorList>
    </citation>
    <scope>NUCLEOTIDE SEQUENCE [LARGE SCALE GENOMIC DNA]</scope>
    <source>
        <strain evidence="2 3">HB-1</strain>
    </source>
</reference>
<dbReference type="Proteomes" id="UP000033101">
    <property type="component" value="Chromosome"/>
</dbReference>
<protein>
    <submittedName>
        <fullName evidence="2">Uncharacterized protein</fullName>
    </submittedName>
</protein>
<organism evidence="2 3">
    <name type="scientific">Methanosarcina horonobensis HB-1 = JCM 15518</name>
    <dbReference type="NCBI Taxonomy" id="1434110"/>
    <lineage>
        <taxon>Archaea</taxon>
        <taxon>Methanobacteriati</taxon>
        <taxon>Methanobacteriota</taxon>
        <taxon>Stenosarchaea group</taxon>
        <taxon>Methanomicrobia</taxon>
        <taxon>Methanosarcinales</taxon>
        <taxon>Methanosarcinaceae</taxon>
        <taxon>Methanosarcina</taxon>
    </lineage>
</organism>